<feature type="compositionally biased region" description="Gly residues" evidence="1">
    <location>
        <begin position="191"/>
        <end position="212"/>
    </location>
</feature>
<keyword evidence="2" id="KW-0472">Membrane</keyword>
<feature type="transmembrane region" description="Helical" evidence="2">
    <location>
        <begin position="280"/>
        <end position="299"/>
    </location>
</feature>
<evidence type="ECO:0000313" key="3">
    <source>
        <dbReference type="EMBL" id="CAB4878002.1"/>
    </source>
</evidence>
<feature type="region of interest" description="Disordered" evidence="1">
    <location>
        <begin position="162"/>
        <end position="212"/>
    </location>
</feature>
<evidence type="ECO:0000256" key="2">
    <source>
        <dbReference type="SAM" id="Phobius"/>
    </source>
</evidence>
<accession>A0A6J7E4G5</accession>
<sequence>MNISLTKNRPLAQSRIMMAGTILILSAVAMLRFAPAAHADPIVACSTLLAATTSGSCTVAPGETIQITLKGGNGGVGGAGGTGGAGGAGLTAGSSFVPGGLGGNGGSGGLAGQGAKITGAYTNTQTVDVTLTYTVGSNGLPGAPGINGANGIASVVASSNGKSGQNGDFGNQGTPGTNSLVTDGSSFTLTAGGGTAGTGGTGGTGGQGGQGDGTAGVFGIPGFNGVSGLSGEASSTSPLPSGFSFSTSTSGESPAITFAAPSSVTTSTVPLATTGSAPSYFVGVALVLLALGASMMIAYRRFEQ</sequence>
<protein>
    <submittedName>
        <fullName evidence="3">Unannotated protein</fullName>
    </submittedName>
</protein>
<keyword evidence="2" id="KW-1133">Transmembrane helix</keyword>
<evidence type="ECO:0000256" key="1">
    <source>
        <dbReference type="SAM" id="MobiDB-lite"/>
    </source>
</evidence>
<name>A0A6J7E4G5_9ZZZZ</name>
<organism evidence="3">
    <name type="scientific">freshwater metagenome</name>
    <dbReference type="NCBI Taxonomy" id="449393"/>
    <lineage>
        <taxon>unclassified sequences</taxon>
        <taxon>metagenomes</taxon>
        <taxon>ecological metagenomes</taxon>
    </lineage>
</organism>
<proteinExistence type="predicted"/>
<feature type="compositionally biased region" description="Polar residues" evidence="1">
    <location>
        <begin position="162"/>
        <end position="189"/>
    </location>
</feature>
<dbReference type="EMBL" id="CAFBLN010000074">
    <property type="protein sequence ID" value="CAB4878002.1"/>
    <property type="molecule type" value="Genomic_DNA"/>
</dbReference>
<dbReference type="AlphaFoldDB" id="A0A6J7E4G5"/>
<reference evidence="3" key="1">
    <citation type="submission" date="2020-05" db="EMBL/GenBank/DDBJ databases">
        <authorList>
            <person name="Chiriac C."/>
            <person name="Salcher M."/>
            <person name="Ghai R."/>
            <person name="Kavagutti S V."/>
        </authorList>
    </citation>
    <scope>NUCLEOTIDE SEQUENCE</scope>
</reference>
<keyword evidence="2" id="KW-0812">Transmembrane</keyword>
<gene>
    <name evidence="3" type="ORF">UFOPK3381_01183</name>
</gene>